<evidence type="ECO:0000256" key="3">
    <source>
        <dbReference type="ARBA" id="ARBA00011233"/>
    </source>
</evidence>
<evidence type="ECO:0000256" key="5">
    <source>
        <dbReference type="ARBA" id="ARBA00023277"/>
    </source>
</evidence>
<evidence type="ECO:0000313" key="7">
    <source>
        <dbReference type="Proteomes" id="UP000282731"/>
    </source>
</evidence>
<organism evidence="6 7">
    <name type="scientific">Brevibacterium aurantiacum</name>
    <dbReference type="NCBI Taxonomy" id="273384"/>
    <lineage>
        <taxon>Bacteria</taxon>
        <taxon>Bacillati</taxon>
        <taxon>Actinomycetota</taxon>
        <taxon>Actinomycetes</taxon>
        <taxon>Micrococcales</taxon>
        <taxon>Brevibacteriaceae</taxon>
        <taxon>Brevibacterium</taxon>
    </lineage>
</organism>
<name>A0A3Q9P0I6_BREAU</name>
<dbReference type="GO" id="GO:0008674">
    <property type="term" value="F:2-dehydro-3-deoxy-6-phosphogalactonate aldolase activity"/>
    <property type="evidence" value="ECO:0007669"/>
    <property type="project" value="UniProtKB-EC"/>
</dbReference>
<reference evidence="6 7" key="1">
    <citation type="submission" date="2017-12" db="EMBL/GenBank/DDBJ databases">
        <authorList>
            <person name="Levesque S."/>
        </authorList>
    </citation>
    <scope>NUCLEOTIDE SEQUENCE [LARGE SCALE GENOMIC DNA]</scope>
    <source>
        <strain evidence="6 7">SMQ-1420</strain>
    </source>
</reference>
<dbReference type="EC" id="4.1.2.21" evidence="6"/>
<comment type="similarity">
    <text evidence="2">Belongs to the KHG/KDPG aldolase family.</text>
</comment>
<evidence type="ECO:0000256" key="4">
    <source>
        <dbReference type="ARBA" id="ARBA00023239"/>
    </source>
</evidence>
<dbReference type="SUPFAM" id="SSF51569">
    <property type="entry name" value="Aldolase"/>
    <property type="match status" value="1"/>
</dbReference>
<dbReference type="CDD" id="cd00452">
    <property type="entry name" value="KDPG_aldolase"/>
    <property type="match status" value="1"/>
</dbReference>
<proteinExistence type="inferred from homology"/>
<evidence type="ECO:0000256" key="2">
    <source>
        <dbReference type="ARBA" id="ARBA00006906"/>
    </source>
</evidence>
<dbReference type="PROSITE" id="PS00160">
    <property type="entry name" value="ALDOLASE_KDPG_KHG_2"/>
    <property type="match status" value="1"/>
</dbReference>
<dbReference type="PANTHER" id="PTHR30246">
    <property type="entry name" value="2-KETO-3-DEOXY-6-PHOSPHOGLUCONATE ALDOLASE"/>
    <property type="match status" value="1"/>
</dbReference>
<keyword evidence="4 6" id="KW-0456">Lyase</keyword>
<dbReference type="Proteomes" id="UP000282731">
    <property type="component" value="Chromosome"/>
</dbReference>
<dbReference type="Pfam" id="PF01081">
    <property type="entry name" value="Aldolase"/>
    <property type="match status" value="1"/>
</dbReference>
<accession>A0A3Q9P0I6</accession>
<evidence type="ECO:0000313" key="6">
    <source>
        <dbReference type="EMBL" id="AZT97730.1"/>
    </source>
</evidence>
<reference evidence="6 7" key="2">
    <citation type="submission" date="2019-01" db="EMBL/GenBank/DDBJ databases">
        <title>Comparative genomic analysis of Brevibacterium aurantiacum sheds light on its evolution and its adaptation to smear-ripened cheeses.</title>
        <authorList>
            <person name="Moineau S."/>
        </authorList>
    </citation>
    <scope>NUCLEOTIDE SEQUENCE [LARGE SCALE GENOMIC DNA]</scope>
    <source>
        <strain evidence="6 7">SMQ-1420</strain>
    </source>
</reference>
<dbReference type="InterPro" id="IPR031338">
    <property type="entry name" value="KDPG/KHG_AS_2"/>
</dbReference>
<dbReference type="Gene3D" id="3.20.20.70">
    <property type="entry name" value="Aldolase class I"/>
    <property type="match status" value="1"/>
</dbReference>
<gene>
    <name evidence="6" type="ORF">CXR27_12540</name>
</gene>
<comment type="subunit">
    <text evidence="3">Homotrimer.</text>
</comment>
<keyword evidence="5" id="KW-0119">Carbohydrate metabolism</keyword>
<dbReference type="AlphaFoldDB" id="A0A3Q9P0I6"/>
<protein>
    <submittedName>
        <fullName evidence="6">2-dehydro-3-deoxy-6-phosphogalactonate aldolase</fullName>
        <ecNumber evidence="6">4.1.2.21</ecNumber>
    </submittedName>
</protein>
<dbReference type="EMBL" id="CP025334">
    <property type="protein sequence ID" value="AZT97730.1"/>
    <property type="molecule type" value="Genomic_DNA"/>
</dbReference>
<dbReference type="InterPro" id="IPR000887">
    <property type="entry name" value="Aldlse_KDPG_KHG"/>
</dbReference>
<dbReference type="RefSeq" id="WP_127362177.1">
    <property type="nucleotide sequence ID" value="NZ_CP025334.1"/>
</dbReference>
<evidence type="ECO:0000256" key="1">
    <source>
        <dbReference type="ARBA" id="ARBA00004761"/>
    </source>
</evidence>
<dbReference type="NCBIfam" id="NF006600">
    <property type="entry name" value="PRK09140.1"/>
    <property type="match status" value="1"/>
</dbReference>
<comment type="pathway">
    <text evidence="1">Carbohydrate acid metabolism.</text>
</comment>
<sequence>MTDTVTTVPTGLIAILRGVRPDEVLDIAEGIVAAGFSAIEVPLNSPDPLASIAALVARFGNEVEIGAGTVLTADQVRECEQAGARIIVAPDTDREVISTALELGLTPYPGATTPTEAFAAIKAGATKVKLFPSSAVGISGLKAWREVLPKGTELFPVGGVGADNAAEWRSAGAAGLGLGSSLYRRGDRPDDVHNRAMAIASAWAQAH</sequence>
<dbReference type="InterPro" id="IPR013785">
    <property type="entry name" value="Aldolase_TIM"/>
</dbReference>
<dbReference type="PANTHER" id="PTHR30246:SF1">
    <property type="entry name" value="2-DEHYDRO-3-DEOXY-6-PHOSPHOGALACTONATE ALDOLASE-RELATED"/>
    <property type="match status" value="1"/>
</dbReference>